<organism evidence="5 6">
    <name type="scientific">Caenorhabditis angaria</name>
    <dbReference type="NCBI Taxonomy" id="860376"/>
    <lineage>
        <taxon>Eukaryota</taxon>
        <taxon>Metazoa</taxon>
        <taxon>Ecdysozoa</taxon>
        <taxon>Nematoda</taxon>
        <taxon>Chromadorea</taxon>
        <taxon>Rhabditida</taxon>
        <taxon>Rhabditina</taxon>
        <taxon>Rhabditomorpha</taxon>
        <taxon>Rhabditoidea</taxon>
        <taxon>Rhabditidae</taxon>
        <taxon>Peloderinae</taxon>
        <taxon>Caenorhabditis</taxon>
    </lineage>
</organism>
<sequence>MSRNPLFLRLPGSSSSSFQEDEDTLSSLRISSLSLDHSPAKTCSTSAPEEDDDVDSLSPSPSAKKVSWSLFDRVQLSGHQFLLPRRFEARELIVSPGGPGMSCAGRPPTCSAVDLMDEESVMIKKISLQDPKVARVEYRNIILCRLLPHPNILPIIEAYEVDSALYTVTEQMDGRLADIVGERLTHFVLAKICHQIVAAVAMMHKNGIAHGDLTLNSIYVNTDAELRLASYGKTDDSVECLPERFRDDLLAIGAILSRFLMNEDESARLSKCSRNQKDFDWRPVLEGNSDSGLLDFHARNLLFQLLDGRLTSAELLIHPYFKSFRTPQHQFVERKLTCVGQKTNDEVLDKLREELQRFNPFSMSEIIL</sequence>
<protein>
    <recommendedName>
        <fullName evidence="4">Protein kinase domain-containing protein</fullName>
    </recommendedName>
</protein>
<dbReference type="Proteomes" id="UP001152747">
    <property type="component" value="Unassembled WGS sequence"/>
</dbReference>
<name>A0A9P1N170_9PELO</name>
<gene>
    <name evidence="5" type="ORF">CAMP_LOCUS9839</name>
</gene>
<dbReference type="GO" id="GO:0004672">
    <property type="term" value="F:protein kinase activity"/>
    <property type="evidence" value="ECO:0007669"/>
    <property type="project" value="InterPro"/>
</dbReference>
<keyword evidence="6" id="KW-1185">Reference proteome</keyword>
<evidence type="ECO:0000313" key="6">
    <source>
        <dbReference type="Proteomes" id="UP001152747"/>
    </source>
</evidence>
<dbReference type="GO" id="GO:0005524">
    <property type="term" value="F:ATP binding"/>
    <property type="evidence" value="ECO:0007669"/>
    <property type="project" value="UniProtKB-KW"/>
</dbReference>
<dbReference type="InterPro" id="IPR050117">
    <property type="entry name" value="MAPK"/>
</dbReference>
<feature type="domain" description="Protein kinase" evidence="4">
    <location>
        <begin position="88"/>
        <end position="368"/>
    </location>
</feature>
<dbReference type="PROSITE" id="PS50011">
    <property type="entry name" value="PROTEIN_KINASE_DOM"/>
    <property type="match status" value="1"/>
</dbReference>
<dbReference type="EMBL" id="CANHGI010000004">
    <property type="protein sequence ID" value="CAI5447202.1"/>
    <property type="molecule type" value="Genomic_DNA"/>
</dbReference>
<keyword evidence="2" id="KW-0067">ATP-binding</keyword>
<comment type="caution">
    <text evidence="5">The sequence shown here is derived from an EMBL/GenBank/DDBJ whole genome shotgun (WGS) entry which is preliminary data.</text>
</comment>
<dbReference type="SMART" id="SM00220">
    <property type="entry name" value="S_TKc"/>
    <property type="match status" value="1"/>
</dbReference>
<dbReference type="Gene3D" id="3.30.200.20">
    <property type="entry name" value="Phosphorylase Kinase, domain 1"/>
    <property type="match status" value="1"/>
</dbReference>
<evidence type="ECO:0000313" key="5">
    <source>
        <dbReference type="EMBL" id="CAI5447202.1"/>
    </source>
</evidence>
<dbReference type="PANTHER" id="PTHR24055">
    <property type="entry name" value="MITOGEN-ACTIVATED PROTEIN KINASE"/>
    <property type="match status" value="1"/>
</dbReference>
<keyword evidence="1" id="KW-0547">Nucleotide-binding</keyword>
<dbReference type="AlphaFoldDB" id="A0A9P1N170"/>
<reference evidence="5" key="1">
    <citation type="submission" date="2022-11" db="EMBL/GenBank/DDBJ databases">
        <authorList>
            <person name="Kikuchi T."/>
        </authorList>
    </citation>
    <scope>NUCLEOTIDE SEQUENCE</scope>
    <source>
        <strain evidence="5">PS1010</strain>
    </source>
</reference>
<dbReference type="SUPFAM" id="SSF56112">
    <property type="entry name" value="Protein kinase-like (PK-like)"/>
    <property type="match status" value="1"/>
</dbReference>
<dbReference type="InterPro" id="IPR000719">
    <property type="entry name" value="Prot_kinase_dom"/>
</dbReference>
<proteinExistence type="predicted"/>
<dbReference type="OrthoDB" id="3254104at2759"/>
<dbReference type="Pfam" id="PF00069">
    <property type="entry name" value="Pkinase"/>
    <property type="match status" value="1"/>
</dbReference>
<evidence type="ECO:0000256" key="3">
    <source>
        <dbReference type="SAM" id="MobiDB-lite"/>
    </source>
</evidence>
<accession>A0A9P1N170</accession>
<evidence type="ECO:0000259" key="4">
    <source>
        <dbReference type="PROSITE" id="PS50011"/>
    </source>
</evidence>
<dbReference type="InterPro" id="IPR011009">
    <property type="entry name" value="Kinase-like_dom_sf"/>
</dbReference>
<evidence type="ECO:0000256" key="1">
    <source>
        <dbReference type="ARBA" id="ARBA00022741"/>
    </source>
</evidence>
<evidence type="ECO:0000256" key="2">
    <source>
        <dbReference type="ARBA" id="ARBA00022840"/>
    </source>
</evidence>
<feature type="region of interest" description="Disordered" evidence="3">
    <location>
        <begin position="1"/>
        <end position="22"/>
    </location>
</feature>
<dbReference type="Gene3D" id="1.10.510.10">
    <property type="entry name" value="Transferase(Phosphotransferase) domain 1"/>
    <property type="match status" value="1"/>
</dbReference>
<feature type="region of interest" description="Disordered" evidence="3">
    <location>
        <begin position="36"/>
        <end position="60"/>
    </location>
</feature>